<keyword evidence="6" id="KW-0560">Oxidoreductase</keyword>
<dbReference type="GO" id="GO:0004497">
    <property type="term" value="F:monooxygenase activity"/>
    <property type="evidence" value="ECO:0007669"/>
    <property type="project" value="UniProtKB-KW"/>
</dbReference>
<evidence type="ECO:0000256" key="3">
    <source>
        <dbReference type="ARBA" id="ARBA00022723"/>
    </source>
</evidence>
<keyword evidence="8" id="KW-0812">Transmembrane</keyword>
<dbReference type="InterPro" id="IPR002401">
    <property type="entry name" value="Cyt_P450_E_grp-I"/>
</dbReference>
<feature type="binding site" description="axial binding residue" evidence="5">
    <location>
        <position position="549"/>
    </location>
    <ligand>
        <name>heme</name>
        <dbReference type="ChEBI" id="CHEBI:30413"/>
    </ligand>
    <ligandPart>
        <name>Fe</name>
        <dbReference type="ChEBI" id="CHEBI:18248"/>
    </ligandPart>
</feature>
<dbReference type="OrthoDB" id="1470350at2759"/>
<comment type="cofactor">
    <cofactor evidence="1 5">
        <name>heme</name>
        <dbReference type="ChEBI" id="CHEBI:30413"/>
    </cofactor>
</comment>
<evidence type="ECO:0000256" key="7">
    <source>
        <dbReference type="SAM" id="MobiDB-lite"/>
    </source>
</evidence>
<keyword evidence="4 5" id="KW-0408">Iron</keyword>
<dbReference type="InterPro" id="IPR036396">
    <property type="entry name" value="Cyt_P450_sf"/>
</dbReference>
<comment type="caution">
    <text evidence="9">The sequence shown here is derived from an EMBL/GenBank/DDBJ whole genome shotgun (WGS) entry which is preliminary data.</text>
</comment>
<keyword evidence="6" id="KW-0503">Monooxygenase</keyword>
<dbReference type="InterPro" id="IPR017972">
    <property type="entry name" value="Cyt_P450_CS"/>
</dbReference>
<dbReference type="PRINTS" id="PR00385">
    <property type="entry name" value="P450"/>
</dbReference>
<evidence type="ECO:0000313" key="9">
    <source>
        <dbReference type="EMBL" id="TVY51571.1"/>
    </source>
</evidence>
<dbReference type="Pfam" id="PF00067">
    <property type="entry name" value="p450"/>
    <property type="match status" value="1"/>
</dbReference>
<sequence length="641" mass="72254">MSTYANMWISIVLTPVVIVMTLLYRLIPRLRHNKAKAEKTGLPVFWTPWPIYGPFELLNDLFLRVANQIPFLSKLSWIRFLDRGLSWKSLREMEDKHGDIFMIVSPFNIIVRNSNAELTSQITTRRTDFIKPTAGYKVIDIYGTSLVSTEGETWRRHKKITGPAFSEKSNKLVFEESLRQTVGMINFWQTQGNNNNKVFTVGNAAGDSATLSFNVICAAGFGIPQVWPGQNTVMISRKAIPGFSNVLPGKGHAMTFGESLQCLLPGIFWLFFCPLWLLKYSPFKSMSQTYKCYDECGKYFDELVDYGKEARDQGKKGEETMNLVGLMLEASKNAPQNSKSSDSNNAQLSKNEITGNAFIFMFAGHETSANSIHFSLLLLAAYPHEQVRTQADVDRIVGDMPPSVWEYQTYMPRLYNSMVGAVLNEQLRLIPAILNIPKQTIGDQKVQVDCREFTIPGNTGIQLNVIGTNRNPRYWPKVPSNITGKDNNMEDFVPERWLSKDRVIDNEGKVKGGHTNGQETASFETSSSTSLVKPPNGAYIPFSLGHRACPGRLFAQVEITAVLSAILQKYSVELDVSKWANDEEVAQMNVEQKRKLYHEAVVNAEDVIRRSTQIITLKLKQGDKVPLRFVERGSERFVGIV</sequence>
<protein>
    <submittedName>
        <fullName evidence="9">Cytochrome P450 3A41</fullName>
    </submittedName>
</protein>
<keyword evidence="8" id="KW-1133">Transmembrane helix</keyword>
<reference evidence="9 10" key="1">
    <citation type="submission" date="2018-05" db="EMBL/GenBank/DDBJ databases">
        <title>Whole genome sequencing for identification of molecular markers to develop diagnostic detection tools for the regulated plant pathogen Lachnellula willkommii.</title>
        <authorList>
            <person name="Giroux E."/>
            <person name="Bilodeau G."/>
        </authorList>
    </citation>
    <scope>NUCLEOTIDE SEQUENCE [LARGE SCALE GENOMIC DNA]</scope>
    <source>
        <strain evidence="9 10">CBS 625.97</strain>
    </source>
</reference>
<accession>A0A7D8YJI4</accession>
<dbReference type="AlphaFoldDB" id="A0A7D8YJI4"/>
<comment type="similarity">
    <text evidence="2 6">Belongs to the cytochrome P450 family.</text>
</comment>
<evidence type="ECO:0000256" key="6">
    <source>
        <dbReference type="RuleBase" id="RU000461"/>
    </source>
</evidence>
<dbReference type="PROSITE" id="PS00086">
    <property type="entry name" value="CYTOCHROME_P450"/>
    <property type="match status" value="1"/>
</dbReference>
<dbReference type="Gene3D" id="1.10.630.10">
    <property type="entry name" value="Cytochrome P450"/>
    <property type="match status" value="1"/>
</dbReference>
<dbReference type="PRINTS" id="PR00463">
    <property type="entry name" value="EP450I"/>
</dbReference>
<keyword evidence="10" id="KW-1185">Reference proteome</keyword>
<dbReference type="PANTHER" id="PTHR24305">
    <property type="entry name" value="CYTOCHROME P450"/>
    <property type="match status" value="1"/>
</dbReference>
<feature type="compositionally biased region" description="Low complexity" evidence="7">
    <location>
        <begin position="519"/>
        <end position="529"/>
    </location>
</feature>
<keyword evidence="8" id="KW-0472">Membrane</keyword>
<dbReference type="GO" id="GO:0005506">
    <property type="term" value="F:iron ion binding"/>
    <property type="evidence" value="ECO:0007669"/>
    <property type="project" value="InterPro"/>
</dbReference>
<evidence type="ECO:0000256" key="4">
    <source>
        <dbReference type="ARBA" id="ARBA00023004"/>
    </source>
</evidence>
<proteinExistence type="inferred from homology"/>
<dbReference type="Proteomes" id="UP000481288">
    <property type="component" value="Unassembled WGS sequence"/>
</dbReference>
<evidence type="ECO:0000256" key="1">
    <source>
        <dbReference type="ARBA" id="ARBA00001971"/>
    </source>
</evidence>
<dbReference type="SUPFAM" id="SSF48264">
    <property type="entry name" value="Cytochrome P450"/>
    <property type="match status" value="1"/>
</dbReference>
<evidence type="ECO:0000313" key="10">
    <source>
        <dbReference type="Proteomes" id="UP000481288"/>
    </source>
</evidence>
<keyword evidence="5 6" id="KW-0349">Heme</keyword>
<feature type="transmembrane region" description="Helical" evidence="8">
    <location>
        <begin position="6"/>
        <end position="27"/>
    </location>
</feature>
<keyword evidence="3 5" id="KW-0479">Metal-binding</keyword>
<feature type="region of interest" description="Disordered" evidence="7">
    <location>
        <begin position="507"/>
        <end position="529"/>
    </location>
</feature>
<evidence type="ECO:0000256" key="2">
    <source>
        <dbReference type="ARBA" id="ARBA00010617"/>
    </source>
</evidence>
<dbReference type="GO" id="GO:0016705">
    <property type="term" value="F:oxidoreductase activity, acting on paired donors, with incorporation or reduction of molecular oxygen"/>
    <property type="evidence" value="ECO:0007669"/>
    <property type="project" value="InterPro"/>
</dbReference>
<dbReference type="PANTHER" id="PTHR24305:SF166">
    <property type="entry name" value="CYTOCHROME P450 12A4, MITOCHONDRIAL-RELATED"/>
    <property type="match status" value="1"/>
</dbReference>
<dbReference type="GO" id="GO:0020037">
    <property type="term" value="F:heme binding"/>
    <property type="evidence" value="ECO:0007669"/>
    <property type="project" value="InterPro"/>
</dbReference>
<evidence type="ECO:0000256" key="5">
    <source>
        <dbReference type="PIRSR" id="PIRSR602401-1"/>
    </source>
</evidence>
<dbReference type="InterPro" id="IPR001128">
    <property type="entry name" value="Cyt_P450"/>
</dbReference>
<name>A0A7D8YJI4_9HELO</name>
<evidence type="ECO:0000256" key="8">
    <source>
        <dbReference type="SAM" id="Phobius"/>
    </source>
</evidence>
<dbReference type="EMBL" id="QGMG01000783">
    <property type="protein sequence ID" value="TVY51571.1"/>
    <property type="molecule type" value="Genomic_DNA"/>
</dbReference>
<organism evidence="9 10">
    <name type="scientific">Lachnellula cervina</name>
    <dbReference type="NCBI Taxonomy" id="1316786"/>
    <lineage>
        <taxon>Eukaryota</taxon>
        <taxon>Fungi</taxon>
        <taxon>Dikarya</taxon>
        <taxon>Ascomycota</taxon>
        <taxon>Pezizomycotina</taxon>
        <taxon>Leotiomycetes</taxon>
        <taxon>Helotiales</taxon>
        <taxon>Lachnaceae</taxon>
        <taxon>Lachnellula</taxon>
    </lineage>
</organism>
<feature type="transmembrane region" description="Helical" evidence="8">
    <location>
        <begin position="260"/>
        <end position="278"/>
    </location>
</feature>
<gene>
    <name evidence="9" type="primary">Cyp3a41a</name>
    <name evidence="9" type="ORF">LCER1_G006819</name>
</gene>
<dbReference type="InterPro" id="IPR050121">
    <property type="entry name" value="Cytochrome_P450_monoxygenase"/>
</dbReference>